<evidence type="ECO:0000313" key="3">
    <source>
        <dbReference type="Proteomes" id="UP000054558"/>
    </source>
</evidence>
<reference evidence="2 3" key="1">
    <citation type="journal article" date="2014" name="Nat. Commun.">
        <title>Klebsormidium flaccidum genome reveals primary factors for plant terrestrial adaptation.</title>
        <authorList>
            <person name="Hori K."/>
            <person name="Maruyama F."/>
            <person name="Fujisawa T."/>
            <person name="Togashi T."/>
            <person name="Yamamoto N."/>
            <person name="Seo M."/>
            <person name="Sato S."/>
            <person name="Yamada T."/>
            <person name="Mori H."/>
            <person name="Tajima N."/>
            <person name="Moriyama T."/>
            <person name="Ikeuchi M."/>
            <person name="Watanabe M."/>
            <person name="Wada H."/>
            <person name="Kobayashi K."/>
            <person name="Saito M."/>
            <person name="Masuda T."/>
            <person name="Sasaki-Sekimoto Y."/>
            <person name="Mashiguchi K."/>
            <person name="Awai K."/>
            <person name="Shimojima M."/>
            <person name="Masuda S."/>
            <person name="Iwai M."/>
            <person name="Nobusawa T."/>
            <person name="Narise T."/>
            <person name="Kondo S."/>
            <person name="Saito H."/>
            <person name="Sato R."/>
            <person name="Murakawa M."/>
            <person name="Ihara Y."/>
            <person name="Oshima-Yamada Y."/>
            <person name="Ohtaka K."/>
            <person name="Satoh M."/>
            <person name="Sonobe K."/>
            <person name="Ishii M."/>
            <person name="Ohtani R."/>
            <person name="Kanamori-Sato M."/>
            <person name="Honoki R."/>
            <person name="Miyazaki D."/>
            <person name="Mochizuki H."/>
            <person name="Umetsu J."/>
            <person name="Higashi K."/>
            <person name="Shibata D."/>
            <person name="Kamiya Y."/>
            <person name="Sato N."/>
            <person name="Nakamura Y."/>
            <person name="Tabata S."/>
            <person name="Ida S."/>
            <person name="Kurokawa K."/>
            <person name="Ohta H."/>
        </authorList>
    </citation>
    <scope>NUCLEOTIDE SEQUENCE [LARGE SCALE GENOMIC DNA]</scope>
    <source>
        <strain evidence="2 3">NIES-2285</strain>
    </source>
</reference>
<gene>
    <name evidence="2" type="ORF">KFL_002360140</name>
</gene>
<dbReference type="Proteomes" id="UP000054558">
    <property type="component" value="Unassembled WGS sequence"/>
</dbReference>
<keyword evidence="3" id="KW-1185">Reference proteome</keyword>
<name>A0A0U9HMQ2_KLENI</name>
<organism evidence="2 3">
    <name type="scientific">Klebsormidium nitens</name>
    <name type="common">Green alga</name>
    <name type="synonym">Ulothrix nitens</name>
    <dbReference type="NCBI Taxonomy" id="105231"/>
    <lineage>
        <taxon>Eukaryota</taxon>
        <taxon>Viridiplantae</taxon>
        <taxon>Streptophyta</taxon>
        <taxon>Klebsormidiophyceae</taxon>
        <taxon>Klebsormidiales</taxon>
        <taxon>Klebsormidiaceae</taxon>
        <taxon>Klebsormidium</taxon>
    </lineage>
</organism>
<evidence type="ECO:0000313" key="2">
    <source>
        <dbReference type="EMBL" id="GAQ85462.1"/>
    </source>
</evidence>
<dbReference type="AlphaFoldDB" id="A0A0U9HMQ2"/>
<proteinExistence type="predicted"/>
<sequence length="162" mass="17813">MDDPDHSTGFAQQVLCAISHYLAYGSTKELLHRTPSSGPGSPMSHVSSSSALSHVGSSTALVPGPTDTPRSPSALDTPKKRPIRLSLTERGWQMSLVKEAAQHEIMYIKTKPILKPAKSATHMQRFLLWCYNVLLDVSLSPTDALNMPRAQLLMLLMVYEIK</sequence>
<feature type="region of interest" description="Disordered" evidence="1">
    <location>
        <begin position="55"/>
        <end position="80"/>
    </location>
</feature>
<dbReference type="EMBL" id="DF237185">
    <property type="protein sequence ID" value="GAQ85462.1"/>
    <property type="molecule type" value="Genomic_DNA"/>
</dbReference>
<protein>
    <submittedName>
        <fullName evidence="2">Potassium transporter family protein</fullName>
    </submittedName>
</protein>
<accession>A0A0U9HMQ2</accession>
<evidence type="ECO:0000256" key="1">
    <source>
        <dbReference type="SAM" id="MobiDB-lite"/>
    </source>
</evidence>